<proteinExistence type="predicted"/>
<keyword evidence="2" id="KW-1185">Reference proteome</keyword>
<sequence>MKIVSLSAHFDGQSIQLDEPYPIEPNTKLIVTLVPEQISEQAAWFSLSSHHLNNAYSEEDEYPVDAIKIANPDYAGS</sequence>
<dbReference type="Proteomes" id="UP001525890">
    <property type="component" value="Unassembled WGS sequence"/>
</dbReference>
<accession>A0ABT2MW23</accession>
<dbReference type="RefSeq" id="WP_368007644.1">
    <property type="nucleotide sequence ID" value="NZ_JAMXFF010000027.1"/>
</dbReference>
<evidence type="ECO:0000313" key="2">
    <source>
        <dbReference type="Proteomes" id="UP001525890"/>
    </source>
</evidence>
<organism evidence="1 2">
    <name type="scientific">Laspinema palackyanum D2a</name>
    <dbReference type="NCBI Taxonomy" id="2953684"/>
    <lineage>
        <taxon>Bacteria</taxon>
        <taxon>Bacillati</taxon>
        <taxon>Cyanobacteriota</taxon>
        <taxon>Cyanophyceae</taxon>
        <taxon>Oscillatoriophycideae</taxon>
        <taxon>Oscillatoriales</taxon>
        <taxon>Laspinemataceae</taxon>
        <taxon>Laspinema</taxon>
        <taxon>Laspinema palackyanum</taxon>
    </lineage>
</organism>
<comment type="caution">
    <text evidence="1">The sequence shown here is derived from an EMBL/GenBank/DDBJ whole genome shotgun (WGS) entry which is preliminary data.</text>
</comment>
<gene>
    <name evidence="1" type="ORF">NG799_17450</name>
</gene>
<name>A0ABT2MW23_9CYAN</name>
<protein>
    <submittedName>
        <fullName evidence="1">Uncharacterized protein</fullName>
    </submittedName>
</protein>
<dbReference type="EMBL" id="JAMXFF010000027">
    <property type="protein sequence ID" value="MCT7968101.1"/>
    <property type="molecule type" value="Genomic_DNA"/>
</dbReference>
<evidence type="ECO:0000313" key="1">
    <source>
        <dbReference type="EMBL" id="MCT7968101.1"/>
    </source>
</evidence>
<reference evidence="1 2" key="1">
    <citation type="journal article" date="2022" name="Front. Microbiol.">
        <title>High genomic differentiation and limited gene flow indicate recent cryptic speciation within the genus Laspinema (cyanobacteria).</title>
        <authorList>
            <person name="Stanojkovic A."/>
            <person name="Skoupy S."/>
            <person name="Skaloud P."/>
            <person name="Dvorak P."/>
        </authorList>
    </citation>
    <scope>NUCLEOTIDE SEQUENCE [LARGE SCALE GENOMIC DNA]</scope>
    <source>
        <strain evidence="1 2">D2a</strain>
    </source>
</reference>